<reference evidence="2" key="1">
    <citation type="submission" date="2021-06" db="EMBL/GenBank/DDBJ databases">
        <authorList>
            <person name="Hodson N. C."/>
            <person name="Mongue J. A."/>
            <person name="Jaron S. K."/>
        </authorList>
    </citation>
    <scope>NUCLEOTIDE SEQUENCE</scope>
</reference>
<dbReference type="EMBL" id="CAJVCH010412102">
    <property type="protein sequence ID" value="CAG7818135.1"/>
    <property type="molecule type" value="Genomic_DNA"/>
</dbReference>
<dbReference type="InterPro" id="IPR001251">
    <property type="entry name" value="CRAL-TRIO_dom"/>
</dbReference>
<dbReference type="PANTHER" id="PTHR23324:SF83">
    <property type="entry name" value="SEC14-LIKE PROTEIN 2"/>
    <property type="match status" value="1"/>
</dbReference>
<keyword evidence="3" id="KW-1185">Reference proteome</keyword>
<dbReference type="Pfam" id="PF00650">
    <property type="entry name" value="CRAL_TRIO"/>
    <property type="match status" value="1"/>
</dbReference>
<protein>
    <recommendedName>
        <fullName evidence="1">CRAL-TRIO domain-containing protein</fullName>
    </recommendedName>
</protein>
<comment type="caution">
    <text evidence="2">The sequence shown here is derived from an EMBL/GenBank/DDBJ whole genome shotgun (WGS) entry which is preliminary data.</text>
</comment>
<feature type="non-terminal residue" evidence="2">
    <location>
        <position position="1"/>
    </location>
</feature>
<dbReference type="OrthoDB" id="1434354at2759"/>
<gene>
    <name evidence="2" type="ORF">AFUS01_LOCUS28659</name>
</gene>
<dbReference type="PANTHER" id="PTHR23324">
    <property type="entry name" value="SEC14 RELATED PROTEIN"/>
    <property type="match status" value="1"/>
</dbReference>
<proteinExistence type="predicted"/>
<name>A0A8J2KP79_9HEXA</name>
<evidence type="ECO:0000313" key="3">
    <source>
        <dbReference type="Proteomes" id="UP000708208"/>
    </source>
</evidence>
<dbReference type="GO" id="GO:0005737">
    <property type="term" value="C:cytoplasm"/>
    <property type="evidence" value="ECO:0007669"/>
    <property type="project" value="TreeGrafter"/>
</dbReference>
<evidence type="ECO:0000313" key="2">
    <source>
        <dbReference type="EMBL" id="CAG7818135.1"/>
    </source>
</evidence>
<sequence length="124" mass="14413">MIEHLQWRTDNDIENISKIQIPDFVEEAYPYLPCGFDKDGSLVGAVPFGKWNLRKTMDHGFRKEFIIFVEQVFEQILAFCKHKSTKGKCLTQVNLIVDYQDFSLKQIASREVVGAILDVLRIFE</sequence>
<dbReference type="AlphaFoldDB" id="A0A8J2KP79"/>
<feature type="domain" description="CRAL-TRIO" evidence="1">
    <location>
        <begin position="30"/>
        <end position="124"/>
    </location>
</feature>
<organism evidence="2 3">
    <name type="scientific">Allacma fusca</name>
    <dbReference type="NCBI Taxonomy" id="39272"/>
    <lineage>
        <taxon>Eukaryota</taxon>
        <taxon>Metazoa</taxon>
        <taxon>Ecdysozoa</taxon>
        <taxon>Arthropoda</taxon>
        <taxon>Hexapoda</taxon>
        <taxon>Collembola</taxon>
        <taxon>Symphypleona</taxon>
        <taxon>Sminthuridae</taxon>
        <taxon>Allacma</taxon>
    </lineage>
</organism>
<dbReference type="InterPro" id="IPR051064">
    <property type="entry name" value="SEC14/CRAL-TRIO_domain"/>
</dbReference>
<dbReference type="Proteomes" id="UP000708208">
    <property type="component" value="Unassembled WGS sequence"/>
</dbReference>
<evidence type="ECO:0000259" key="1">
    <source>
        <dbReference type="Pfam" id="PF00650"/>
    </source>
</evidence>
<accession>A0A8J2KP79</accession>